<reference evidence="8 9" key="1">
    <citation type="submission" date="2017-12" db="EMBL/GenBank/DDBJ databases">
        <authorList>
            <person name="Paulsen S."/>
            <person name="Gram L.K."/>
        </authorList>
    </citation>
    <scope>NUCLEOTIDE SEQUENCE [LARGE SCALE GENOMIC DNA]</scope>
    <source>
        <strain evidence="8 9">S1607</strain>
    </source>
</reference>
<dbReference type="InterPro" id="IPR018060">
    <property type="entry name" value="HTH_AraC"/>
</dbReference>
<dbReference type="SUPFAM" id="SSF46689">
    <property type="entry name" value="Homeodomain-like"/>
    <property type="match status" value="2"/>
</dbReference>
<dbReference type="InterPro" id="IPR058031">
    <property type="entry name" value="AAA_lid_NorR"/>
</dbReference>
<dbReference type="AlphaFoldDB" id="A0AAQ2IQW6"/>
<evidence type="ECO:0000259" key="7">
    <source>
        <dbReference type="PROSITE" id="PS50045"/>
    </source>
</evidence>
<dbReference type="RefSeq" id="WP_017218643.1">
    <property type="nucleotide sequence ID" value="NZ_JASGWW010000002.1"/>
</dbReference>
<dbReference type="Pfam" id="PF12833">
    <property type="entry name" value="HTH_18"/>
    <property type="match status" value="1"/>
</dbReference>
<dbReference type="InterPro" id="IPR020449">
    <property type="entry name" value="Tscrpt_reg_AraC-type_HTH"/>
</dbReference>
<dbReference type="Pfam" id="PF25601">
    <property type="entry name" value="AAA_lid_14"/>
    <property type="match status" value="1"/>
</dbReference>
<dbReference type="PANTHER" id="PTHR43280">
    <property type="entry name" value="ARAC-FAMILY TRANSCRIPTIONAL REGULATOR"/>
    <property type="match status" value="1"/>
</dbReference>
<keyword evidence="5" id="KW-0804">Transcription</keyword>
<evidence type="ECO:0000256" key="5">
    <source>
        <dbReference type="ARBA" id="ARBA00023163"/>
    </source>
</evidence>
<keyword evidence="2" id="KW-0067">ATP-binding</keyword>
<dbReference type="InterPro" id="IPR002078">
    <property type="entry name" value="Sigma_54_int"/>
</dbReference>
<protein>
    <submittedName>
        <fullName evidence="8">AraC family transcriptional regulator</fullName>
    </submittedName>
</protein>
<dbReference type="SUPFAM" id="SSF52540">
    <property type="entry name" value="P-loop containing nucleoside triphosphate hydrolases"/>
    <property type="match status" value="1"/>
</dbReference>
<evidence type="ECO:0000256" key="4">
    <source>
        <dbReference type="ARBA" id="ARBA00023125"/>
    </source>
</evidence>
<evidence type="ECO:0000313" key="9">
    <source>
        <dbReference type="Proteomes" id="UP000305423"/>
    </source>
</evidence>
<feature type="domain" description="HTH araC/xylS-type" evidence="6">
    <location>
        <begin position="303"/>
        <end position="402"/>
    </location>
</feature>
<evidence type="ECO:0000313" key="8">
    <source>
        <dbReference type="EMBL" id="TMN74894.1"/>
    </source>
</evidence>
<dbReference type="EMBL" id="PNEL01000047">
    <property type="protein sequence ID" value="TMN74894.1"/>
    <property type="molecule type" value="Genomic_DNA"/>
</dbReference>
<gene>
    <name evidence="8" type="ORF">CWB74_17430</name>
</gene>
<evidence type="ECO:0000256" key="3">
    <source>
        <dbReference type="ARBA" id="ARBA00023015"/>
    </source>
</evidence>
<dbReference type="Gene3D" id="3.40.50.300">
    <property type="entry name" value="P-loop containing nucleotide triphosphate hydrolases"/>
    <property type="match status" value="1"/>
</dbReference>
<feature type="domain" description="Sigma-54 factor interaction" evidence="7">
    <location>
        <begin position="14"/>
        <end position="219"/>
    </location>
</feature>
<dbReference type="GO" id="GO:0005524">
    <property type="term" value="F:ATP binding"/>
    <property type="evidence" value="ECO:0007669"/>
    <property type="project" value="InterPro"/>
</dbReference>
<keyword evidence="4" id="KW-0238">DNA-binding</keyword>
<proteinExistence type="predicted"/>
<organism evidence="8 9">
    <name type="scientific">Pseudoalteromonas piscicida</name>
    <dbReference type="NCBI Taxonomy" id="43662"/>
    <lineage>
        <taxon>Bacteria</taxon>
        <taxon>Pseudomonadati</taxon>
        <taxon>Pseudomonadota</taxon>
        <taxon>Gammaproteobacteria</taxon>
        <taxon>Alteromonadales</taxon>
        <taxon>Pseudoalteromonadaceae</taxon>
        <taxon>Pseudoalteromonas</taxon>
    </lineage>
</organism>
<dbReference type="PANTHER" id="PTHR43280:SF2">
    <property type="entry name" value="HTH-TYPE TRANSCRIPTIONAL REGULATOR EXSA"/>
    <property type="match status" value="1"/>
</dbReference>
<name>A0AAQ2IQW6_PSEO7</name>
<accession>A0AAQ2IQW6</accession>
<dbReference type="Pfam" id="PF14532">
    <property type="entry name" value="Sigma54_activ_2"/>
    <property type="match status" value="1"/>
</dbReference>
<dbReference type="GO" id="GO:0043565">
    <property type="term" value="F:sequence-specific DNA binding"/>
    <property type="evidence" value="ECO:0007669"/>
    <property type="project" value="InterPro"/>
</dbReference>
<reference evidence="9" key="2">
    <citation type="submission" date="2019-06" db="EMBL/GenBank/DDBJ databases">
        <title>Co-occurence of chitin degradation, pigmentation and bioactivity in marine Pseudoalteromonas.</title>
        <authorList>
            <person name="Sonnenschein E.C."/>
            <person name="Bech P.K."/>
        </authorList>
    </citation>
    <scope>NUCLEOTIDE SEQUENCE [LARGE SCALE GENOMIC DNA]</scope>
    <source>
        <strain evidence="9">S1607</strain>
    </source>
</reference>
<dbReference type="InterPro" id="IPR018062">
    <property type="entry name" value="HTH_AraC-typ_CS"/>
</dbReference>
<dbReference type="InterPro" id="IPR009057">
    <property type="entry name" value="Homeodomain-like_sf"/>
</dbReference>
<dbReference type="Proteomes" id="UP000305423">
    <property type="component" value="Unassembled WGS sequence"/>
</dbReference>
<sequence>MSILVKLTPSAQPWIGSSDVLFKLKQQIQHLAQCDLPIHIVGQPGSGKHLAACHIHELSKSHSENMIVSCVNHWQGQCAATLLEELVNRAQSGTIYLKNIDALTQVQAESIKDYWLTLSPQSPAPRLITSTSAEKQTSGDTHMQSDSFLSWLHYHCLELPIPPLYNRKEDIIALINHYKHTCKHLAKLQFQGPALEVLTSYDWPHNVKQLKRCLDKLTFLCEQPEITKQTLLTLFPAMENKPVPTKGNLIPLKQAECDFTQTMQTLISCDDEHSYTPSDSREGVDFTPLSPLRPVNKPHPALARALQYIDDNFKKPLSLSEVANYACVSPSHLSFLFKRYVGQSFKQTLLRIRIKTAMTLLREDPYSQVTEVCDDVGFSDLSFFVRKFKSVVGVSPGAYRDHRTKH</sequence>
<dbReference type="InterPro" id="IPR027417">
    <property type="entry name" value="P-loop_NTPase"/>
</dbReference>
<dbReference type="Gene3D" id="1.10.10.60">
    <property type="entry name" value="Homeodomain-like"/>
    <property type="match status" value="2"/>
</dbReference>
<keyword evidence="1" id="KW-0547">Nucleotide-binding</keyword>
<dbReference type="PROSITE" id="PS00041">
    <property type="entry name" value="HTH_ARAC_FAMILY_1"/>
    <property type="match status" value="1"/>
</dbReference>
<dbReference type="GO" id="GO:0003700">
    <property type="term" value="F:DNA-binding transcription factor activity"/>
    <property type="evidence" value="ECO:0007669"/>
    <property type="project" value="InterPro"/>
</dbReference>
<dbReference type="PRINTS" id="PR00032">
    <property type="entry name" value="HTHARAC"/>
</dbReference>
<dbReference type="Gene3D" id="1.10.8.60">
    <property type="match status" value="1"/>
</dbReference>
<evidence type="ECO:0000256" key="1">
    <source>
        <dbReference type="ARBA" id="ARBA00022741"/>
    </source>
</evidence>
<dbReference type="SMART" id="SM00342">
    <property type="entry name" value="HTH_ARAC"/>
    <property type="match status" value="1"/>
</dbReference>
<dbReference type="PROSITE" id="PS50045">
    <property type="entry name" value="SIGMA54_INTERACT_4"/>
    <property type="match status" value="1"/>
</dbReference>
<dbReference type="PROSITE" id="PS01124">
    <property type="entry name" value="HTH_ARAC_FAMILY_2"/>
    <property type="match status" value="1"/>
</dbReference>
<comment type="caution">
    <text evidence="8">The sequence shown here is derived from an EMBL/GenBank/DDBJ whole genome shotgun (WGS) entry which is preliminary data.</text>
</comment>
<keyword evidence="3" id="KW-0805">Transcription regulation</keyword>
<evidence type="ECO:0000259" key="6">
    <source>
        <dbReference type="PROSITE" id="PS01124"/>
    </source>
</evidence>
<evidence type="ECO:0000256" key="2">
    <source>
        <dbReference type="ARBA" id="ARBA00022840"/>
    </source>
</evidence>